<keyword evidence="2" id="KW-1185">Reference proteome</keyword>
<reference evidence="1" key="1">
    <citation type="journal article" date="2014" name="Int. J. Syst. Evol. Microbiol.">
        <title>Complete genome sequence of Corynebacterium casei LMG S-19264T (=DSM 44701T), isolated from a smear-ripened cheese.</title>
        <authorList>
            <consortium name="US DOE Joint Genome Institute (JGI-PGF)"/>
            <person name="Walter F."/>
            <person name="Albersmeier A."/>
            <person name="Kalinowski J."/>
            <person name="Ruckert C."/>
        </authorList>
    </citation>
    <scope>NUCLEOTIDE SEQUENCE</scope>
    <source>
        <strain evidence="1">CCM 7897</strain>
    </source>
</reference>
<evidence type="ECO:0000313" key="1">
    <source>
        <dbReference type="EMBL" id="GGF48557.1"/>
    </source>
</evidence>
<comment type="caution">
    <text evidence="1">The sequence shown here is derived from an EMBL/GenBank/DDBJ whole genome shotgun (WGS) entry which is preliminary data.</text>
</comment>
<dbReference type="Proteomes" id="UP000606044">
    <property type="component" value="Unassembled WGS sequence"/>
</dbReference>
<proteinExistence type="predicted"/>
<gene>
    <name evidence="1" type="ORF">GCM10007301_04800</name>
</gene>
<sequence length="478" mass="53647">MQIETVAASLPLEKDPATPFQYAEADLVQLEERIGARLPDDMRWYLAHVGWRKLKSGHRTLLIRQGDYLYAPEFEAAEHETFSLRHYDAFRASPESALLPGERALYFPFGEAKGGSPQARFRLVVSLNAEDAGAIWAVRAIGHFEDQTPPQPLRLADDLSGFLTQIGPEKKLGPVAQKNNEQLFDRLLADYLAAPAVAPTTAGEPDTLLRAFFDQPDAFLFDGARNAEYQVRVNGARIVDAATFAAEAANFATTLAKNPYWAPGPLRRSDVRIAEPEPFEDAAALGRRKHGYHLVKVESRVGDGHKLVETYLLHRDKDGWTLVRRHDASIADVKIRDVGTATFSGHHWELKKKVTPAWSERAFSIEVDGREDALTLARIALLKDIIGNTGFRAAFEAYVFRLYTERLYPDFEAMEGEEKKEWADHFPPIAAPSEIWRLIGKRCALYVRGDSLFHIATDACFDPEHGLTLDVEDWAIRP</sequence>
<accession>A0A917BLT7</accession>
<organism evidence="1 2">
    <name type="scientific">Azorhizobium oxalatiphilum</name>
    <dbReference type="NCBI Taxonomy" id="980631"/>
    <lineage>
        <taxon>Bacteria</taxon>
        <taxon>Pseudomonadati</taxon>
        <taxon>Pseudomonadota</taxon>
        <taxon>Alphaproteobacteria</taxon>
        <taxon>Hyphomicrobiales</taxon>
        <taxon>Xanthobacteraceae</taxon>
        <taxon>Azorhizobium</taxon>
    </lineage>
</organism>
<dbReference type="RefSeq" id="WP_188575051.1">
    <property type="nucleotide sequence ID" value="NZ_BMCT01000001.1"/>
</dbReference>
<reference evidence="1" key="2">
    <citation type="submission" date="2020-09" db="EMBL/GenBank/DDBJ databases">
        <authorList>
            <person name="Sun Q."/>
            <person name="Sedlacek I."/>
        </authorList>
    </citation>
    <scope>NUCLEOTIDE SEQUENCE</scope>
    <source>
        <strain evidence="1">CCM 7897</strain>
    </source>
</reference>
<dbReference type="EMBL" id="BMCT01000001">
    <property type="protein sequence ID" value="GGF48557.1"/>
    <property type="molecule type" value="Genomic_DNA"/>
</dbReference>
<evidence type="ECO:0000313" key="2">
    <source>
        <dbReference type="Proteomes" id="UP000606044"/>
    </source>
</evidence>
<protein>
    <submittedName>
        <fullName evidence="1">Uncharacterized protein</fullName>
    </submittedName>
</protein>
<name>A0A917BLT7_9HYPH</name>
<dbReference type="AlphaFoldDB" id="A0A917BLT7"/>